<dbReference type="EMBL" id="GGEC01033709">
    <property type="protein sequence ID" value="MBX14193.1"/>
    <property type="molecule type" value="Transcribed_RNA"/>
</dbReference>
<dbReference type="AlphaFoldDB" id="A0A2P2L890"/>
<protein>
    <submittedName>
        <fullName evidence="1">Uncharacterized protein</fullName>
    </submittedName>
</protein>
<sequence length="53" mass="6266">MIIIFFLCRRRRHHLLPFCSQNLLRVKIFPTTLLTRGEMIVGRTGWVSILPTL</sequence>
<organism evidence="1">
    <name type="scientific">Rhizophora mucronata</name>
    <name type="common">Asiatic mangrove</name>
    <dbReference type="NCBI Taxonomy" id="61149"/>
    <lineage>
        <taxon>Eukaryota</taxon>
        <taxon>Viridiplantae</taxon>
        <taxon>Streptophyta</taxon>
        <taxon>Embryophyta</taxon>
        <taxon>Tracheophyta</taxon>
        <taxon>Spermatophyta</taxon>
        <taxon>Magnoliopsida</taxon>
        <taxon>eudicotyledons</taxon>
        <taxon>Gunneridae</taxon>
        <taxon>Pentapetalae</taxon>
        <taxon>rosids</taxon>
        <taxon>fabids</taxon>
        <taxon>Malpighiales</taxon>
        <taxon>Rhizophoraceae</taxon>
        <taxon>Rhizophora</taxon>
    </lineage>
</organism>
<name>A0A2P2L890_RHIMU</name>
<proteinExistence type="predicted"/>
<accession>A0A2P2L890</accession>
<evidence type="ECO:0000313" key="1">
    <source>
        <dbReference type="EMBL" id="MBX14193.1"/>
    </source>
</evidence>
<reference evidence="1" key="1">
    <citation type="submission" date="2018-02" db="EMBL/GenBank/DDBJ databases">
        <title>Rhizophora mucronata_Transcriptome.</title>
        <authorList>
            <person name="Meera S.P."/>
            <person name="Sreeshan A."/>
            <person name="Augustine A."/>
        </authorList>
    </citation>
    <scope>NUCLEOTIDE SEQUENCE</scope>
    <source>
        <tissue evidence="1">Leaf</tissue>
    </source>
</reference>